<dbReference type="GO" id="GO:0051017">
    <property type="term" value="P:actin filament bundle assembly"/>
    <property type="evidence" value="ECO:0007669"/>
    <property type="project" value="TreeGrafter"/>
</dbReference>
<dbReference type="GO" id="GO:0032420">
    <property type="term" value="C:stereocilium"/>
    <property type="evidence" value="ECO:0007669"/>
    <property type="project" value="UniProtKB-SubCell"/>
</dbReference>
<dbReference type="PANTHER" id="PTHR24153">
    <property type="entry name" value="ESPIN"/>
    <property type="match status" value="1"/>
</dbReference>
<evidence type="ECO:0000256" key="2">
    <source>
        <dbReference type="ARBA" id="ARBA00022737"/>
    </source>
</evidence>
<evidence type="ECO:0000256" key="3">
    <source>
        <dbReference type="ARBA" id="ARBA00022740"/>
    </source>
</evidence>
<dbReference type="AlphaFoldDB" id="A0A482WW33"/>
<dbReference type="SMR" id="A0A482WW33"/>
<dbReference type="Gene3D" id="1.25.40.20">
    <property type="entry name" value="Ankyrin repeat-containing domain"/>
    <property type="match status" value="1"/>
</dbReference>
<evidence type="ECO:0000256" key="4">
    <source>
        <dbReference type="ARBA" id="ARBA00023043"/>
    </source>
</evidence>
<dbReference type="SMART" id="SM00248">
    <property type="entry name" value="ANK"/>
    <property type="match status" value="1"/>
</dbReference>
<proteinExistence type="predicted"/>
<keyword evidence="4 5" id="KW-0040">ANK repeat</keyword>
<protein>
    <submittedName>
        <fullName evidence="7">Uncharacterized protein</fullName>
    </submittedName>
</protein>
<dbReference type="STRING" id="195883.A0A482WW33"/>
<dbReference type="OrthoDB" id="10261302at2759"/>
<comment type="caution">
    <text evidence="7">The sequence shown here is derived from an EMBL/GenBank/DDBJ whole genome shotgun (WGS) entry which is preliminary data.</text>
</comment>
<organism evidence="7 8">
    <name type="scientific">Laodelphax striatellus</name>
    <name type="common">Small brown planthopper</name>
    <name type="synonym">Delphax striatella</name>
    <dbReference type="NCBI Taxonomy" id="195883"/>
    <lineage>
        <taxon>Eukaryota</taxon>
        <taxon>Metazoa</taxon>
        <taxon>Ecdysozoa</taxon>
        <taxon>Arthropoda</taxon>
        <taxon>Hexapoda</taxon>
        <taxon>Insecta</taxon>
        <taxon>Pterygota</taxon>
        <taxon>Neoptera</taxon>
        <taxon>Paraneoptera</taxon>
        <taxon>Hemiptera</taxon>
        <taxon>Auchenorrhyncha</taxon>
        <taxon>Fulgoroidea</taxon>
        <taxon>Delphacidae</taxon>
        <taxon>Criomorphinae</taxon>
        <taxon>Laodelphax</taxon>
    </lineage>
</organism>
<evidence type="ECO:0000256" key="6">
    <source>
        <dbReference type="SAM" id="MobiDB-lite"/>
    </source>
</evidence>
<name>A0A482WW33_LAOST</name>
<dbReference type="InParanoid" id="A0A482WW33"/>
<keyword evidence="2" id="KW-0677">Repeat</keyword>
<dbReference type="PROSITE" id="PS50088">
    <property type="entry name" value="ANK_REPEAT"/>
    <property type="match status" value="1"/>
</dbReference>
<feature type="region of interest" description="Disordered" evidence="6">
    <location>
        <begin position="198"/>
        <end position="233"/>
    </location>
</feature>
<sequence>MFRLLLNNPLCSVLKVQDQGVDPNLADGDGASPLHFAASRGHLDCVRWLLRHGAKLSLDKFGKSPINDAAENQQMECSYADCVNYTAGREPFYLHLPSSTINSSSSTTSMLKKDQPHGLLHQDGLYINPLVSHQPTHQLTSAGGDYLTPIQRRASNDPFFLHDPADTGPYHRVKDLFGANGTLPLHHAKTGNAASCNNMMTSLSMSSSSSTSSSPPPPPPPPLPNTLTGLTGG</sequence>
<dbReference type="EMBL" id="QKKF02024758">
    <property type="protein sequence ID" value="RZF37270.1"/>
    <property type="molecule type" value="Genomic_DNA"/>
</dbReference>
<feature type="compositionally biased region" description="Pro residues" evidence="6">
    <location>
        <begin position="214"/>
        <end position="224"/>
    </location>
</feature>
<evidence type="ECO:0000313" key="7">
    <source>
        <dbReference type="EMBL" id="RZF37270.1"/>
    </source>
</evidence>
<keyword evidence="8" id="KW-1185">Reference proteome</keyword>
<evidence type="ECO:0000313" key="8">
    <source>
        <dbReference type="Proteomes" id="UP000291343"/>
    </source>
</evidence>
<gene>
    <name evidence="7" type="ORF">LSTR_LSTR014787</name>
</gene>
<keyword evidence="3" id="KW-1009">Hearing</keyword>
<dbReference type="GO" id="GO:0007605">
    <property type="term" value="P:sensory perception of sound"/>
    <property type="evidence" value="ECO:0007669"/>
    <property type="project" value="UniProtKB-KW"/>
</dbReference>
<accession>A0A482WW33</accession>
<dbReference type="PANTHER" id="PTHR24153:SF8">
    <property type="entry name" value="FORKED, ISOFORM F"/>
    <property type="match status" value="1"/>
</dbReference>
<feature type="repeat" description="ANK" evidence="5">
    <location>
        <begin position="29"/>
        <end position="61"/>
    </location>
</feature>
<dbReference type="InterPro" id="IPR052420">
    <property type="entry name" value="Espin/Espin-like"/>
</dbReference>
<comment type="subcellular location">
    <subcellularLocation>
        <location evidence="1">Cell projection</location>
        <location evidence="1">Stereocilium</location>
    </subcellularLocation>
</comment>
<evidence type="ECO:0000256" key="1">
    <source>
        <dbReference type="ARBA" id="ARBA00004645"/>
    </source>
</evidence>
<dbReference type="SUPFAM" id="SSF48403">
    <property type="entry name" value="Ankyrin repeat"/>
    <property type="match status" value="1"/>
</dbReference>
<dbReference type="Proteomes" id="UP000291343">
    <property type="component" value="Unassembled WGS sequence"/>
</dbReference>
<feature type="compositionally biased region" description="Low complexity" evidence="6">
    <location>
        <begin position="198"/>
        <end position="213"/>
    </location>
</feature>
<reference evidence="7 8" key="1">
    <citation type="journal article" date="2017" name="Gigascience">
        <title>Genome sequence of the small brown planthopper, Laodelphax striatellus.</title>
        <authorList>
            <person name="Zhu J."/>
            <person name="Jiang F."/>
            <person name="Wang X."/>
            <person name="Yang P."/>
            <person name="Bao Y."/>
            <person name="Zhao W."/>
            <person name="Wang W."/>
            <person name="Lu H."/>
            <person name="Wang Q."/>
            <person name="Cui N."/>
            <person name="Li J."/>
            <person name="Chen X."/>
            <person name="Luo L."/>
            <person name="Yu J."/>
            <person name="Kang L."/>
            <person name="Cui F."/>
        </authorList>
    </citation>
    <scope>NUCLEOTIDE SEQUENCE [LARGE SCALE GENOMIC DNA]</scope>
    <source>
        <strain evidence="7">Lst14</strain>
    </source>
</reference>
<dbReference type="InterPro" id="IPR002110">
    <property type="entry name" value="Ankyrin_rpt"/>
</dbReference>
<evidence type="ECO:0000256" key="5">
    <source>
        <dbReference type="PROSITE-ProRule" id="PRU00023"/>
    </source>
</evidence>
<dbReference type="InterPro" id="IPR036770">
    <property type="entry name" value="Ankyrin_rpt-contain_sf"/>
</dbReference>
<dbReference type="GO" id="GO:0005737">
    <property type="term" value="C:cytoplasm"/>
    <property type="evidence" value="ECO:0007669"/>
    <property type="project" value="TreeGrafter"/>
</dbReference>
<dbReference type="GO" id="GO:0051015">
    <property type="term" value="F:actin filament binding"/>
    <property type="evidence" value="ECO:0007669"/>
    <property type="project" value="TreeGrafter"/>
</dbReference>
<dbReference type="Pfam" id="PF12796">
    <property type="entry name" value="Ank_2"/>
    <property type="match status" value="1"/>
</dbReference>
<dbReference type="PROSITE" id="PS50297">
    <property type="entry name" value="ANK_REP_REGION"/>
    <property type="match status" value="1"/>
</dbReference>